<dbReference type="InterPro" id="IPR002528">
    <property type="entry name" value="MATE_fam"/>
</dbReference>
<comment type="caution">
    <text evidence="7">The sequence shown here is derived from an EMBL/GenBank/DDBJ whole genome shotgun (WGS) entry which is preliminary data.</text>
</comment>
<accession>A0A2P6FBR6</accession>
<evidence type="ECO:0000256" key="5">
    <source>
        <dbReference type="ARBA" id="ARBA00023136"/>
    </source>
</evidence>
<organism evidence="7 8">
    <name type="scientific">Spiroplasma poulsonii</name>
    <dbReference type="NCBI Taxonomy" id="2138"/>
    <lineage>
        <taxon>Bacteria</taxon>
        <taxon>Bacillati</taxon>
        <taxon>Mycoplasmatota</taxon>
        <taxon>Mollicutes</taxon>
        <taxon>Entomoplasmatales</taxon>
        <taxon>Spiroplasmataceae</taxon>
        <taxon>Spiroplasma</taxon>
    </lineage>
</organism>
<evidence type="ECO:0000256" key="4">
    <source>
        <dbReference type="ARBA" id="ARBA00022989"/>
    </source>
</evidence>
<dbReference type="GO" id="GO:0005886">
    <property type="term" value="C:plasma membrane"/>
    <property type="evidence" value="ECO:0007669"/>
    <property type="project" value="UniProtKB-SubCell"/>
</dbReference>
<dbReference type="Proteomes" id="UP000031565">
    <property type="component" value="Unassembled WGS sequence"/>
</dbReference>
<keyword evidence="4 6" id="KW-1133">Transmembrane helix</keyword>
<dbReference type="GO" id="GO:0015297">
    <property type="term" value="F:antiporter activity"/>
    <property type="evidence" value="ECO:0007669"/>
    <property type="project" value="InterPro"/>
</dbReference>
<dbReference type="PANTHER" id="PTHR43823:SF3">
    <property type="entry name" value="MULTIDRUG EXPORT PROTEIN MEPA"/>
    <property type="match status" value="1"/>
</dbReference>
<reference evidence="7 8" key="1">
    <citation type="journal article" date="2015" name="MBio">
        <title>Genome sequence of the Drosophila melanogaster male-killing Spiroplasma strain MSRO endosymbiont.</title>
        <authorList>
            <person name="Paredes J.C."/>
            <person name="Herren J.K."/>
            <person name="Schupfer F."/>
            <person name="Marin R."/>
            <person name="Claverol S."/>
            <person name="Kuo C.H."/>
            <person name="Lemaitre B."/>
            <person name="Beven L."/>
        </authorList>
    </citation>
    <scope>NUCLEOTIDE SEQUENCE [LARGE SCALE GENOMIC DNA]</scope>
    <source>
        <strain evidence="7 8">MSRO</strain>
    </source>
</reference>
<keyword evidence="2" id="KW-1003">Cell membrane</keyword>
<evidence type="ECO:0000256" key="6">
    <source>
        <dbReference type="SAM" id="Phobius"/>
    </source>
</evidence>
<keyword evidence="5 6" id="KW-0472">Membrane</keyword>
<dbReference type="InterPro" id="IPR051327">
    <property type="entry name" value="MATE_MepA_subfamily"/>
</dbReference>
<dbReference type="EMBL" id="JTLV02000001">
    <property type="protein sequence ID" value="PQM30907.1"/>
    <property type="molecule type" value="Genomic_DNA"/>
</dbReference>
<keyword evidence="3 6" id="KW-0812">Transmembrane</keyword>
<dbReference type="AlphaFoldDB" id="A0A2P6FBR6"/>
<evidence type="ECO:0000313" key="7">
    <source>
        <dbReference type="EMBL" id="PQM30907.1"/>
    </source>
</evidence>
<evidence type="ECO:0000256" key="2">
    <source>
        <dbReference type="ARBA" id="ARBA00022475"/>
    </source>
</evidence>
<sequence>MQEVYSSIVSWMTLVLSAGIGVTQGARSIIAYNYGAKKNARIWEVLKRVSLLIIIWFSLMLIVFILFGKDMMILFAFPPEYAAQYRWWIVLNFMTYPFCSLTYIALTLFQGINRSILATFTSSLRSIVVILPLIGIGYGVSQATGNPIFYYVFIGLNDLISAAIIIPILVYYWKKYHTKLVDEPDPYFNEYQEDLQLKKGLKLSHKKNKN</sequence>
<evidence type="ECO:0000313" key="8">
    <source>
        <dbReference type="Proteomes" id="UP000031565"/>
    </source>
</evidence>
<feature type="transmembrane region" description="Helical" evidence="6">
    <location>
        <begin position="116"/>
        <end position="136"/>
    </location>
</feature>
<name>A0A2P6FBR6_9MOLU</name>
<evidence type="ECO:0000256" key="3">
    <source>
        <dbReference type="ARBA" id="ARBA00022692"/>
    </source>
</evidence>
<feature type="transmembrane region" description="Helical" evidence="6">
    <location>
        <begin position="87"/>
        <end position="109"/>
    </location>
</feature>
<feature type="transmembrane region" description="Helical" evidence="6">
    <location>
        <begin position="148"/>
        <end position="173"/>
    </location>
</feature>
<protein>
    <submittedName>
        <fullName evidence="7">MatE</fullName>
    </submittedName>
</protein>
<keyword evidence="8" id="KW-1185">Reference proteome</keyword>
<proteinExistence type="predicted"/>
<gene>
    <name evidence="7" type="ORF">SMSRO_SF006990</name>
</gene>
<dbReference type="Pfam" id="PF01554">
    <property type="entry name" value="MatE"/>
    <property type="match status" value="1"/>
</dbReference>
<dbReference type="STRING" id="2138.SMSRO_v1c06690"/>
<comment type="subcellular location">
    <subcellularLocation>
        <location evidence="1">Cell membrane</location>
        <topology evidence="1">Multi-pass membrane protein</topology>
    </subcellularLocation>
</comment>
<feature type="transmembrane region" description="Helical" evidence="6">
    <location>
        <begin position="12"/>
        <end position="33"/>
    </location>
</feature>
<dbReference type="GO" id="GO:0042910">
    <property type="term" value="F:xenobiotic transmembrane transporter activity"/>
    <property type="evidence" value="ECO:0007669"/>
    <property type="project" value="InterPro"/>
</dbReference>
<dbReference type="PANTHER" id="PTHR43823">
    <property type="entry name" value="SPORULATION PROTEIN YKVU"/>
    <property type="match status" value="1"/>
</dbReference>
<evidence type="ECO:0000256" key="1">
    <source>
        <dbReference type="ARBA" id="ARBA00004651"/>
    </source>
</evidence>
<feature type="transmembrane region" description="Helical" evidence="6">
    <location>
        <begin position="45"/>
        <end position="67"/>
    </location>
</feature>